<proteinExistence type="predicted"/>
<name>A0A151MT08_ALLMI</name>
<evidence type="ECO:0000313" key="2">
    <source>
        <dbReference type="EMBL" id="KYO27645.1"/>
    </source>
</evidence>
<sequence>MGSQNGSQRVEILRVLAGRSLYLPDAENAEIASKRAGLPLQPEEEQCPGSSEEQQRVVEQSNKEQLSPTVMRTNEEQLPQQFTLWGLRKNSEPTVLKGFLFFTR</sequence>
<reference evidence="2 3" key="1">
    <citation type="journal article" date="2012" name="Genome Biol.">
        <title>Sequencing three crocodilian genomes to illuminate the evolution of archosaurs and amniotes.</title>
        <authorList>
            <person name="St John J.A."/>
            <person name="Braun E.L."/>
            <person name="Isberg S.R."/>
            <person name="Miles L.G."/>
            <person name="Chong A.Y."/>
            <person name="Gongora J."/>
            <person name="Dalzell P."/>
            <person name="Moran C."/>
            <person name="Bed'hom B."/>
            <person name="Abzhanov A."/>
            <person name="Burgess S.C."/>
            <person name="Cooksey A.M."/>
            <person name="Castoe T.A."/>
            <person name="Crawford N.G."/>
            <person name="Densmore L.D."/>
            <person name="Drew J.C."/>
            <person name="Edwards S.V."/>
            <person name="Faircloth B.C."/>
            <person name="Fujita M.K."/>
            <person name="Greenwold M.J."/>
            <person name="Hoffmann F.G."/>
            <person name="Howard J.M."/>
            <person name="Iguchi T."/>
            <person name="Janes D.E."/>
            <person name="Khan S.Y."/>
            <person name="Kohno S."/>
            <person name="de Koning A.J."/>
            <person name="Lance S.L."/>
            <person name="McCarthy F.M."/>
            <person name="McCormack J.E."/>
            <person name="Merchant M.E."/>
            <person name="Peterson D.G."/>
            <person name="Pollock D.D."/>
            <person name="Pourmand N."/>
            <person name="Raney B.J."/>
            <person name="Roessler K.A."/>
            <person name="Sanford J.R."/>
            <person name="Sawyer R.H."/>
            <person name="Schmidt C.J."/>
            <person name="Triplett E.W."/>
            <person name="Tuberville T.D."/>
            <person name="Venegas-Anaya M."/>
            <person name="Howard J.T."/>
            <person name="Jarvis E.D."/>
            <person name="Guillette L.J.Jr."/>
            <person name="Glenn T.C."/>
            <person name="Green R.E."/>
            <person name="Ray D.A."/>
        </authorList>
    </citation>
    <scope>NUCLEOTIDE SEQUENCE [LARGE SCALE GENOMIC DNA]</scope>
    <source>
        <strain evidence="2">KSC_2009_1</strain>
    </source>
</reference>
<comment type="caution">
    <text evidence="2">The sequence shown here is derived from an EMBL/GenBank/DDBJ whole genome shotgun (WGS) entry which is preliminary data.</text>
</comment>
<dbReference type="EMBL" id="AKHW03005127">
    <property type="protein sequence ID" value="KYO27645.1"/>
    <property type="molecule type" value="Genomic_DNA"/>
</dbReference>
<protein>
    <submittedName>
        <fullName evidence="2">Uncharacterized protein</fullName>
    </submittedName>
</protein>
<gene>
    <name evidence="2" type="ORF">Y1Q_0005210</name>
</gene>
<keyword evidence="3" id="KW-1185">Reference proteome</keyword>
<organism evidence="2 3">
    <name type="scientific">Alligator mississippiensis</name>
    <name type="common">American alligator</name>
    <dbReference type="NCBI Taxonomy" id="8496"/>
    <lineage>
        <taxon>Eukaryota</taxon>
        <taxon>Metazoa</taxon>
        <taxon>Chordata</taxon>
        <taxon>Craniata</taxon>
        <taxon>Vertebrata</taxon>
        <taxon>Euteleostomi</taxon>
        <taxon>Archelosauria</taxon>
        <taxon>Archosauria</taxon>
        <taxon>Crocodylia</taxon>
        <taxon>Alligatoridae</taxon>
        <taxon>Alligatorinae</taxon>
        <taxon>Alligator</taxon>
    </lineage>
</organism>
<evidence type="ECO:0000313" key="3">
    <source>
        <dbReference type="Proteomes" id="UP000050525"/>
    </source>
</evidence>
<dbReference type="AlphaFoldDB" id="A0A151MT08"/>
<feature type="compositionally biased region" description="Polar residues" evidence="1">
    <location>
        <begin position="48"/>
        <end position="75"/>
    </location>
</feature>
<accession>A0A151MT08</accession>
<evidence type="ECO:0000256" key="1">
    <source>
        <dbReference type="SAM" id="MobiDB-lite"/>
    </source>
</evidence>
<dbReference type="Proteomes" id="UP000050525">
    <property type="component" value="Unassembled WGS sequence"/>
</dbReference>
<feature type="region of interest" description="Disordered" evidence="1">
    <location>
        <begin position="34"/>
        <end position="75"/>
    </location>
</feature>